<dbReference type="PANTHER" id="PTHR43527">
    <property type="entry name" value="4-DIPHOSPHOCYTIDYL-2-C-METHYL-D-ERYTHRITOL KINASE, CHLOROPLASTIC"/>
    <property type="match status" value="1"/>
</dbReference>
<evidence type="ECO:0000313" key="13">
    <source>
        <dbReference type="Proteomes" id="UP000594688"/>
    </source>
</evidence>
<keyword evidence="5 9" id="KW-0547">Nucleotide-binding</keyword>
<dbReference type="Gene3D" id="3.30.230.10">
    <property type="match status" value="1"/>
</dbReference>
<proteinExistence type="inferred from homology"/>
<accession>A0A7T0BUT5</accession>
<organism evidence="12 13">
    <name type="scientific">Candidatus Nitronauta litoralis</name>
    <dbReference type="NCBI Taxonomy" id="2705533"/>
    <lineage>
        <taxon>Bacteria</taxon>
        <taxon>Pseudomonadati</taxon>
        <taxon>Nitrospinota/Tectimicrobiota group</taxon>
        <taxon>Nitrospinota</taxon>
        <taxon>Nitrospinia</taxon>
        <taxon>Nitrospinales</taxon>
        <taxon>Nitrospinaceae</taxon>
        <taxon>Candidatus Nitronauta</taxon>
    </lineage>
</organism>
<dbReference type="InterPro" id="IPR036554">
    <property type="entry name" value="GHMP_kinase_C_sf"/>
</dbReference>
<dbReference type="PANTHER" id="PTHR43527:SF2">
    <property type="entry name" value="4-DIPHOSPHOCYTIDYL-2-C-METHYL-D-ERYTHRITOL KINASE, CHLOROPLASTIC"/>
    <property type="match status" value="1"/>
</dbReference>
<comment type="catalytic activity">
    <reaction evidence="9">
        <text>4-CDP-2-C-methyl-D-erythritol + ATP = 4-CDP-2-C-methyl-D-erythritol 2-phosphate + ADP + H(+)</text>
        <dbReference type="Rhea" id="RHEA:18437"/>
        <dbReference type="ChEBI" id="CHEBI:15378"/>
        <dbReference type="ChEBI" id="CHEBI:30616"/>
        <dbReference type="ChEBI" id="CHEBI:57823"/>
        <dbReference type="ChEBI" id="CHEBI:57919"/>
        <dbReference type="ChEBI" id="CHEBI:456216"/>
        <dbReference type="EC" id="2.7.1.148"/>
    </reaction>
</comment>
<dbReference type="Pfam" id="PF08544">
    <property type="entry name" value="GHMP_kinases_C"/>
    <property type="match status" value="1"/>
</dbReference>
<dbReference type="EMBL" id="CP048685">
    <property type="protein sequence ID" value="QPJ61376.1"/>
    <property type="molecule type" value="Genomic_DNA"/>
</dbReference>
<dbReference type="AlphaFoldDB" id="A0A7T0BUT5"/>
<evidence type="ECO:0000256" key="3">
    <source>
        <dbReference type="ARBA" id="ARBA00017473"/>
    </source>
</evidence>
<feature type="domain" description="GHMP kinase C-terminal" evidence="11">
    <location>
        <begin position="206"/>
        <end position="269"/>
    </location>
</feature>
<dbReference type="GO" id="GO:0016114">
    <property type="term" value="P:terpenoid biosynthetic process"/>
    <property type="evidence" value="ECO:0007669"/>
    <property type="project" value="UniProtKB-UniRule"/>
</dbReference>
<dbReference type="InterPro" id="IPR006204">
    <property type="entry name" value="GHMP_kinase_N_dom"/>
</dbReference>
<keyword evidence="6 9" id="KW-0418">Kinase</keyword>
<protein>
    <recommendedName>
        <fullName evidence="3 9">4-diphosphocytidyl-2-C-methyl-D-erythritol kinase</fullName>
        <shortName evidence="9">CMK</shortName>
        <ecNumber evidence="2 9">2.7.1.148</ecNumber>
    </recommendedName>
    <alternativeName>
        <fullName evidence="8 9">4-(cytidine-5'-diphospho)-2-C-methyl-D-erythritol kinase</fullName>
    </alternativeName>
</protein>
<dbReference type="GO" id="GO:0005524">
    <property type="term" value="F:ATP binding"/>
    <property type="evidence" value="ECO:0007669"/>
    <property type="project" value="UniProtKB-UniRule"/>
</dbReference>
<keyword evidence="4 9" id="KW-0808">Transferase</keyword>
<evidence type="ECO:0000256" key="1">
    <source>
        <dbReference type="ARBA" id="ARBA00009684"/>
    </source>
</evidence>
<evidence type="ECO:0000256" key="9">
    <source>
        <dbReference type="HAMAP-Rule" id="MF_00061"/>
    </source>
</evidence>
<evidence type="ECO:0000256" key="2">
    <source>
        <dbReference type="ARBA" id="ARBA00012052"/>
    </source>
</evidence>
<gene>
    <name evidence="9 12" type="primary">ispE</name>
    <name evidence="12" type="ORF">G3M70_05530</name>
</gene>
<comment type="similarity">
    <text evidence="1 9">Belongs to the GHMP kinase family. IspE subfamily.</text>
</comment>
<dbReference type="InterPro" id="IPR020568">
    <property type="entry name" value="Ribosomal_Su5_D2-typ_SF"/>
</dbReference>
<evidence type="ECO:0000256" key="8">
    <source>
        <dbReference type="ARBA" id="ARBA00032554"/>
    </source>
</evidence>
<evidence type="ECO:0000256" key="6">
    <source>
        <dbReference type="ARBA" id="ARBA00022777"/>
    </source>
</evidence>
<dbReference type="Pfam" id="PF00288">
    <property type="entry name" value="GHMP_kinases_N"/>
    <property type="match status" value="1"/>
</dbReference>
<dbReference type="GO" id="GO:0019288">
    <property type="term" value="P:isopentenyl diphosphate biosynthetic process, methylerythritol 4-phosphate pathway"/>
    <property type="evidence" value="ECO:0007669"/>
    <property type="project" value="UniProtKB-UniRule"/>
</dbReference>
<dbReference type="InterPro" id="IPR004424">
    <property type="entry name" value="IspE"/>
</dbReference>
<feature type="domain" description="GHMP kinase N-terminal" evidence="10">
    <location>
        <begin position="65"/>
        <end position="144"/>
    </location>
</feature>
<dbReference type="PIRSF" id="PIRSF010376">
    <property type="entry name" value="IspE"/>
    <property type="match status" value="1"/>
</dbReference>
<evidence type="ECO:0000259" key="11">
    <source>
        <dbReference type="Pfam" id="PF08544"/>
    </source>
</evidence>
<dbReference type="HAMAP" id="MF_00061">
    <property type="entry name" value="IspE"/>
    <property type="match status" value="1"/>
</dbReference>
<dbReference type="InterPro" id="IPR014721">
    <property type="entry name" value="Ribsml_uS5_D2-typ_fold_subgr"/>
</dbReference>
<evidence type="ECO:0000256" key="5">
    <source>
        <dbReference type="ARBA" id="ARBA00022741"/>
    </source>
</evidence>
<dbReference type="InterPro" id="IPR013750">
    <property type="entry name" value="GHMP_kinase_C_dom"/>
</dbReference>
<comment type="function">
    <text evidence="9">Catalyzes the phosphorylation of the position 2 hydroxy group of 4-diphosphocytidyl-2C-methyl-D-erythritol.</text>
</comment>
<keyword evidence="7 9" id="KW-0067">ATP-binding</keyword>
<dbReference type="GO" id="GO:0050515">
    <property type="term" value="F:4-(cytidine 5'-diphospho)-2-C-methyl-D-erythritol kinase activity"/>
    <property type="evidence" value="ECO:0007669"/>
    <property type="project" value="UniProtKB-UniRule"/>
</dbReference>
<dbReference type="Gene3D" id="3.30.70.890">
    <property type="entry name" value="GHMP kinase, C-terminal domain"/>
    <property type="match status" value="1"/>
</dbReference>
<dbReference type="Proteomes" id="UP000594688">
    <property type="component" value="Chromosome"/>
</dbReference>
<evidence type="ECO:0000256" key="4">
    <source>
        <dbReference type="ARBA" id="ARBA00022679"/>
    </source>
</evidence>
<evidence type="ECO:0000256" key="7">
    <source>
        <dbReference type="ARBA" id="ARBA00022840"/>
    </source>
</evidence>
<reference evidence="12 13" key="1">
    <citation type="submission" date="2020-02" db="EMBL/GenBank/DDBJ databases">
        <title>Genomic and physiological characterization of two novel Nitrospinaceae genera.</title>
        <authorList>
            <person name="Mueller A.J."/>
            <person name="Jung M.-Y."/>
            <person name="Strachan C.R."/>
            <person name="Herbold C.W."/>
            <person name="Kirkegaard R.H."/>
            <person name="Daims H."/>
        </authorList>
    </citation>
    <scope>NUCLEOTIDE SEQUENCE [LARGE SCALE GENOMIC DNA]</scope>
    <source>
        <strain evidence="12">EB</strain>
    </source>
</reference>
<dbReference type="KEGG" id="nli:G3M70_05530"/>
<comment type="pathway">
    <text evidence="9">Isoprenoid biosynthesis; isopentenyl diphosphate biosynthesis via DXP pathway; isopentenyl diphosphate from 1-deoxy-D-xylulose 5-phosphate: step 3/6.</text>
</comment>
<feature type="active site" evidence="9">
    <location>
        <position position="10"/>
    </location>
</feature>
<dbReference type="SUPFAM" id="SSF54211">
    <property type="entry name" value="Ribosomal protein S5 domain 2-like"/>
    <property type="match status" value="1"/>
</dbReference>
<evidence type="ECO:0000259" key="10">
    <source>
        <dbReference type="Pfam" id="PF00288"/>
    </source>
</evidence>
<feature type="active site" evidence="9">
    <location>
        <position position="137"/>
    </location>
</feature>
<feature type="binding site" evidence="9">
    <location>
        <begin position="95"/>
        <end position="105"/>
    </location>
    <ligand>
        <name>ATP</name>
        <dbReference type="ChEBI" id="CHEBI:30616"/>
    </ligand>
</feature>
<name>A0A7T0BUT5_9BACT</name>
<dbReference type="EC" id="2.7.1.148" evidence="2 9"/>
<dbReference type="NCBIfam" id="TIGR00154">
    <property type="entry name" value="ispE"/>
    <property type="match status" value="1"/>
</dbReference>
<keyword evidence="9" id="KW-0414">Isoprene biosynthesis</keyword>
<dbReference type="UniPathway" id="UPA00056">
    <property type="reaction ID" value="UER00094"/>
</dbReference>
<sequence length="304" mass="33440">MKLTINTPAKINLGLWILGKREDGFHELETLFQMVSLYDTLDFDTECDGLTLTCNRSEIPTDESNLVMRAALGLQKLFPDRTDLHCRIHLEKKIPSGAGLGGGSGNAAGTLLALNYLWDLGLTHDELQPLAAELGSDVPFFLVGPTAIGKGRGEVLTRIKPCPKFQVLLLTPHLSVSTAEVYKRLNLKLTSTQNNIKILSKIFSKADIDSLGGHLHNDLEPVVLERFKEVKVVWEHLKAQNARGVLVSGSGSTVFGIFSDSRQAKQAEAQSFAEDWNTYLAETVSNVSEFLPESVLNYPQAIRP</sequence>
<evidence type="ECO:0000313" key="12">
    <source>
        <dbReference type="EMBL" id="QPJ61376.1"/>
    </source>
</evidence>
<dbReference type="SUPFAM" id="SSF55060">
    <property type="entry name" value="GHMP Kinase, C-terminal domain"/>
    <property type="match status" value="1"/>
</dbReference>